<feature type="compositionally biased region" description="Basic and acidic residues" evidence="2">
    <location>
        <begin position="283"/>
        <end position="294"/>
    </location>
</feature>
<evidence type="ECO:0000256" key="2">
    <source>
        <dbReference type="SAM" id="MobiDB-lite"/>
    </source>
</evidence>
<evidence type="ECO:0000313" key="4">
    <source>
        <dbReference type="EMBL" id="GAB45882.1"/>
    </source>
</evidence>
<dbReference type="EMBL" id="BAFD01000102">
    <property type="protein sequence ID" value="GAB45882.1"/>
    <property type="molecule type" value="Genomic_DNA"/>
</dbReference>
<dbReference type="Gene3D" id="3.60.110.10">
    <property type="entry name" value="Carbon-nitrogen hydrolase"/>
    <property type="match status" value="1"/>
</dbReference>
<protein>
    <submittedName>
        <fullName evidence="4">Hydrolase</fullName>
    </submittedName>
</protein>
<sequence>MAAMRVAMAQISSTDDPTANLATLRSATEEAASRGAELVVFPEATMCRFGVPLKPVAEDIDGPWARGVSEVAAASGVTVVAGMFTPSGDGRVRNTLVVAHPDETRLEYHKIHLYDAFGFTESKNVAPGSEPLTFEVGGVTVGVATCYDIRFPGLFTHLARLGAQVIVVPTSWGAGPGKLRQWEVLAAARALDSTTFVVAVDQAVPTDDEAASSSAPTGIGHSQITDPFGTLVAAYPDSIRVDVHDLDLALVEKARTQLAVLANERPLPVGGGTDNDVTPAHARLRESDDPGRNP</sequence>
<dbReference type="InterPro" id="IPR036526">
    <property type="entry name" value="C-N_Hydrolase_sf"/>
</dbReference>
<evidence type="ECO:0000256" key="1">
    <source>
        <dbReference type="ARBA" id="ARBA00010613"/>
    </source>
</evidence>
<proteinExistence type="inferred from homology"/>
<gene>
    <name evidence="4" type="ORF">GOTRE_136_00450</name>
</gene>
<keyword evidence="5" id="KW-1185">Reference proteome</keyword>
<dbReference type="Pfam" id="PF00795">
    <property type="entry name" value="CN_hydrolase"/>
    <property type="match status" value="1"/>
</dbReference>
<evidence type="ECO:0000259" key="3">
    <source>
        <dbReference type="PROSITE" id="PS50263"/>
    </source>
</evidence>
<feature type="region of interest" description="Disordered" evidence="2">
    <location>
        <begin position="265"/>
        <end position="294"/>
    </location>
</feature>
<name>A0ABQ0HJ28_9ACTN</name>
<feature type="domain" description="CN hydrolase" evidence="3">
    <location>
        <begin position="4"/>
        <end position="250"/>
    </location>
</feature>
<accession>A0ABQ0HJ28</accession>
<dbReference type="SUPFAM" id="SSF56317">
    <property type="entry name" value="Carbon-nitrogen hydrolase"/>
    <property type="match status" value="1"/>
</dbReference>
<reference evidence="4 5" key="1">
    <citation type="submission" date="2012-02" db="EMBL/GenBank/DDBJ databases">
        <title>Whole genome shotgun sequence of Gordonia terrae NBRC 100016.</title>
        <authorList>
            <person name="Takarada H."/>
            <person name="Hosoyama A."/>
            <person name="Tsuchikane K."/>
            <person name="Katsumata H."/>
            <person name="Yamazaki S."/>
            <person name="Fujita N."/>
        </authorList>
    </citation>
    <scope>NUCLEOTIDE SEQUENCE [LARGE SCALE GENOMIC DNA]</scope>
    <source>
        <strain evidence="4 5">NBRC 100016</strain>
    </source>
</reference>
<organism evidence="4 5">
    <name type="scientific">Gordonia terrae NBRC 100016</name>
    <dbReference type="NCBI Taxonomy" id="1089454"/>
    <lineage>
        <taxon>Bacteria</taxon>
        <taxon>Bacillati</taxon>
        <taxon>Actinomycetota</taxon>
        <taxon>Actinomycetes</taxon>
        <taxon>Mycobacteriales</taxon>
        <taxon>Gordoniaceae</taxon>
        <taxon>Gordonia</taxon>
    </lineage>
</organism>
<comment type="caution">
    <text evidence="4">The sequence shown here is derived from an EMBL/GenBank/DDBJ whole genome shotgun (WGS) entry which is preliminary data.</text>
</comment>
<dbReference type="CDD" id="cd07581">
    <property type="entry name" value="nitrilase_3"/>
    <property type="match status" value="1"/>
</dbReference>
<dbReference type="PANTHER" id="PTHR23088">
    <property type="entry name" value="NITRILASE-RELATED"/>
    <property type="match status" value="1"/>
</dbReference>
<dbReference type="PROSITE" id="PS50263">
    <property type="entry name" value="CN_HYDROLASE"/>
    <property type="match status" value="1"/>
</dbReference>
<dbReference type="GO" id="GO:0016787">
    <property type="term" value="F:hydrolase activity"/>
    <property type="evidence" value="ECO:0007669"/>
    <property type="project" value="UniProtKB-KW"/>
</dbReference>
<dbReference type="PROSITE" id="PS01227">
    <property type="entry name" value="UPF0012"/>
    <property type="match status" value="1"/>
</dbReference>
<dbReference type="InterPro" id="IPR003010">
    <property type="entry name" value="C-N_Hydrolase"/>
</dbReference>
<comment type="similarity">
    <text evidence="1">Belongs to the carbon-nitrogen hydrolase superfamily. NIT1/NIT2 family.</text>
</comment>
<dbReference type="PANTHER" id="PTHR23088:SF27">
    <property type="entry name" value="DEAMINATED GLUTATHIONE AMIDASE"/>
    <property type="match status" value="1"/>
</dbReference>
<keyword evidence="4" id="KW-0378">Hydrolase</keyword>
<evidence type="ECO:0000313" key="5">
    <source>
        <dbReference type="Proteomes" id="UP000004881"/>
    </source>
</evidence>
<dbReference type="InterPro" id="IPR001110">
    <property type="entry name" value="UPF0012_CS"/>
</dbReference>
<dbReference type="Proteomes" id="UP000004881">
    <property type="component" value="Unassembled WGS sequence"/>
</dbReference>